<dbReference type="PIRSF" id="PIRSF005962">
    <property type="entry name" value="Pept_M20D_amidohydro"/>
    <property type="match status" value="1"/>
</dbReference>
<dbReference type="Proteomes" id="UP001589609">
    <property type="component" value="Unassembled WGS sequence"/>
</dbReference>
<dbReference type="InterPro" id="IPR002933">
    <property type="entry name" value="Peptidase_M20"/>
</dbReference>
<dbReference type="RefSeq" id="WP_379951771.1">
    <property type="nucleotide sequence ID" value="NZ_JBHMAF010000194.1"/>
</dbReference>
<dbReference type="SUPFAM" id="SSF53187">
    <property type="entry name" value="Zn-dependent exopeptidases"/>
    <property type="match status" value="1"/>
</dbReference>
<sequence length="392" mass="43171">MGTDMKAIVTKEQLIQWRRYLHMYPELSFQEEKTSQFVFDTLCTFSHLEVSRPTKYSVMARLIGEKPGKTIAIRADMDALPIQEENEFAFASKHPGKMHACGHDGHTAMLLGAAYELSQRKDEVCGEIRFLFQHAEEDFPGGAEEMVQAGVMDGVDYVIGAHLWSPLPVGKIGIVYGSAMASPDVFRITVFGKGGHAGIPHETVDSIVIGMNIVSQLQQIVSRHTNPLDPLVVSVTQFQAGTTHNVIPDKAEIAGTVRSLRHDLRGVAANRIEKIVKGVTEAHGASYTFAYEYGYRPVVNNDEVTAHIEKTAQELFGKEHVVSLAPTMAGEDFSAFLEKAPGCFFFIGARNEEKGIMYPHHHPRFTIDEDGLPMGTALFVEAALSLLQANAD</sequence>
<dbReference type="Gene3D" id="3.40.630.10">
    <property type="entry name" value="Zn peptidases"/>
    <property type="match status" value="1"/>
</dbReference>
<gene>
    <name evidence="2" type="ORF">ACFFMS_25655</name>
</gene>
<proteinExistence type="predicted"/>
<organism evidence="2 3">
    <name type="scientific">Ectobacillus funiculus</name>
    <dbReference type="NCBI Taxonomy" id="137993"/>
    <lineage>
        <taxon>Bacteria</taxon>
        <taxon>Bacillati</taxon>
        <taxon>Bacillota</taxon>
        <taxon>Bacilli</taxon>
        <taxon>Bacillales</taxon>
        <taxon>Bacillaceae</taxon>
        <taxon>Ectobacillus</taxon>
    </lineage>
</organism>
<dbReference type="Pfam" id="PF07687">
    <property type="entry name" value="M20_dimer"/>
    <property type="match status" value="1"/>
</dbReference>
<accession>A0ABV5WLV1</accession>
<comment type="caution">
    <text evidence="2">The sequence shown here is derived from an EMBL/GenBank/DDBJ whole genome shotgun (WGS) entry which is preliminary data.</text>
</comment>
<evidence type="ECO:0000313" key="2">
    <source>
        <dbReference type="EMBL" id="MFB9761629.1"/>
    </source>
</evidence>
<dbReference type="Gene3D" id="3.30.70.360">
    <property type="match status" value="1"/>
</dbReference>
<dbReference type="PANTHER" id="PTHR11014">
    <property type="entry name" value="PEPTIDASE M20 FAMILY MEMBER"/>
    <property type="match status" value="1"/>
</dbReference>
<dbReference type="InterPro" id="IPR017439">
    <property type="entry name" value="Amidohydrolase"/>
</dbReference>
<dbReference type="PANTHER" id="PTHR11014:SF63">
    <property type="entry name" value="METALLOPEPTIDASE, PUTATIVE (AFU_ORTHOLOGUE AFUA_6G09600)-RELATED"/>
    <property type="match status" value="1"/>
</dbReference>
<name>A0ABV5WLV1_9BACI</name>
<reference evidence="2 3" key="1">
    <citation type="submission" date="2024-09" db="EMBL/GenBank/DDBJ databases">
        <authorList>
            <person name="Sun Q."/>
            <person name="Mori K."/>
        </authorList>
    </citation>
    <scope>NUCLEOTIDE SEQUENCE [LARGE SCALE GENOMIC DNA]</scope>
    <source>
        <strain evidence="2 3">JCM 11201</strain>
    </source>
</reference>
<keyword evidence="3" id="KW-1185">Reference proteome</keyword>
<evidence type="ECO:0000259" key="1">
    <source>
        <dbReference type="Pfam" id="PF07687"/>
    </source>
</evidence>
<dbReference type="SUPFAM" id="SSF55031">
    <property type="entry name" value="Bacterial exopeptidase dimerisation domain"/>
    <property type="match status" value="1"/>
</dbReference>
<evidence type="ECO:0000313" key="3">
    <source>
        <dbReference type="Proteomes" id="UP001589609"/>
    </source>
</evidence>
<dbReference type="EMBL" id="JBHMAF010000194">
    <property type="protein sequence ID" value="MFB9761629.1"/>
    <property type="molecule type" value="Genomic_DNA"/>
</dbReference>
<dbReference type="InterPro" id="IPR036264">
    <property type="entry name" value="Bact_exopeptidase_dim_dom"/>
</dbReference>
<dbReference type="InterPro" id="IPR011650">
    <property type="entry name" value="Peptidase_M20_dimer"/>
</dbReference>
<dbReference type="CDD" id="cd08021">
    <property type="entry name" value="M20_Acy1_YhaA-like"/>
    <property type="match status" value="1"/>
</dbReference>
<dbReference type="NCBIfam" id="TIGR01891">
    <property type="entry name" value="amidohydrolases"/>
    <property type="match status" value="1"/>
</dbReference>
<dbReference type="Pfam" id="PF01546">
    <property type="entry name" value="Peptidase_M20"/>
    <property type="match status" value="1"/>
</dbReference>
<protein>
    <submittedName>
        <fullName evidence="2">M20 family metallopeptidase</fullName>
    </submittedName>
</protein>
<feature type="domain" description="Peptidase M20 dimerisation" evidence="1">
    <location>
        <begin position="186"/>
        <end position="278"/>
    </location>
</feature>